<evidence type="ECO:0000313" key="12">
    <source>
        <dbReference type="Proteomes" id="UP000233040"/>
    </source>
</evidence>
<dbReference type="SUPFAM" id="SSF56059">
    <property type="entry name" value="Glutathione synthetase ATP-binding domain-like"/>
    <property type="match status" value="1"/>
</dbReference>
<reference evidence="11" key="2">
    <citation type="submission" date="2025-09" db="UniProtKB">
        <authorList>
            <consortium name="Ensembl"/>
        </authorList>
    </citation>
    <scope>IDENTIFICATION</scope>
</reference>
<keyword evidence="5" id="KW-0547">Nucleotide-binding</keyword>
<feature type="region of interest" description="Disordered" evidence="10">
    <location>
        <begin position="819"/>
        <end position="870"/>
    </location>
</feature>
<feature type="compositionally biased region" description="Basic and acidic residues" evidence="10">
    <location>
        <begin position="861"/>
        <end position="870"/>
    </location>
</feature>
<dbReference type="GO" id="GO:0005813">
    <property type="term" value="C:centrosome"/>
    <property type="evidence" value="ECO:0007669"/>
    <property type="project" value="Ensembl"/>
</dbReference>
<evidence type="ECO:0000256" key="7">
    <source>
        <dbReference type="ARBA" id="ARBA00022842"/>
    </source>
</evidence>
<dbReference type="PANTHER" id="PTHR12241:SF145">
    <property type="entry name" value="TUBULIN POLYGLUTAMYLASE TTLL5"/>
    <property type="match status" value="1"/>
</dbReference>
<feature type="compositionally biased region" description="Low complexity" evidence="10">
    <location>
        <begin position="825"/>
        <end position="834"/>
    </location>
</feature>
<dbReference type="GO" id="GO:0000226">
    <property type="term" value="P:microtubule cytoskeleton organization"/>
    <property type="evidence" value="ECO:0007669"/>
    <property type="project" value="TreeGrafter"/>
</dbReference>
<feature type="region of interest" description="Disordered" evidence="10">
    <location>
        <begin position="884"/>
        <end position="927"/>
    </location>
</feature>
<comment type="cofactor">
    <cofactor evidence="1">
        <name>Mg(2+)</name>
        <dbReference type="ChEBI" id="CHEBI:18420"/>
    </cofactor>
</comment>
<dbReference type="Gene3D" id="3.30.470.20">
    <property type="entry name" value="ATP-grasp fold, B domain"/>
    <property type="match status" value="1"/>
</dbReference>
<evidence type="ECO:0000256" key="6">
    <source>
        <dbReference type="ARBA" id="ARBA00022840"/>
    </source>
</evidence>
<reference evidence="11" key="1">
    <citation type="submission" date="2025-08" db="UniProtKB">
        <authorList>
            <consortium name="Ensembl"/>
        </authorList>
    </citation>
    <scope>IDENTIFICATION</scope>
</reference>
<feature type="compositionally biased region" description="Polar residues" evidence="10">
    <location>
        <begin position="1239"/>
        <end position="1262"/>
    </location>
</feature>
<evidence type="ECO:0000256" key="4">
    <source>
        <dbReference type="ARBA" id="ARBA00022701"/>
    </source>
</evidence>
<dbReference type="AlphaFoldDB" id="A0A2K5RMW2"/>
<evidence type="ECO:0000256" key="10">
    <source>
        <dbReference type="SAM" id="MobiDB-lite"/>
    </source>
</evidence>
<feature type="compositionally biased region" description="Acidic residues" evidence="10">
    <location>
        <begin position="584"/>
        <end position="604"/>
    </location>
</feature>
<dbReference type="PROSITE" id="PS51221">
    <property type="entry name" value="TTL"/>
    <property type="match status" value="1"/>
</dbReference>
<dbReference type="GO" id="GO:0036064">
    <property type="term" value="C:ciliary basal body"/>
    <property type="evidence" value="ECO:0007669"/>
    <property type="project" value="TreeGrafter"/>
</dbReference>
<evidence type="ECO:0000256" key="1">
    <source>
        <dbReference type="ARBA" id="ARBA00001946"/>
    </source>
</evidence>
<dbReference type="GO" id="GO:0070740">
    <property type="term" value="F:tubulin-glutamic acid ligase activity"/>
    <property type="evidence" value="ECO:0007669"/>
    <property type="project" value="TreeGrafter"/>
</dbReference>
<evidence type="ECO:0000313" key="11">
    <source>
        <dbReference type="Ensembl" id="ENSCCAP00000029490.1"/>
    </source>
</evidence>
<dbReference type="GeneTree" id="ENSGT00940000162939"/>
<dbReference type="GO" id="GO:0005829">
    <property type="term" value="C:cytosol"/>
    <property type="evidence" value="ECO:0007669"/>
    <property type="project" value="Ensembl"/>
</dbReference>
<gene>
    <name evidence="11" type="primary">TTLL5</name>
</gene>
<protein>
    <recommendedName>
        <fullName evidence="8">Tubulin--tyrosine ligase-like protein 5</fullName>
    </recommendedName>
</protein>
<feature type="region of interest" description="Disordered" evidence="10">
    <location>
        <begin position="1198"/>
        <end position="1280"/>
    </location>
</feature>
<feature type="compositionally biased region" description="Polar residues" evidence="10">
    <location>
        <begin position="1198"/>
        <end position="1211"/>
    </location>
</feature>
<dbReference type="GO" id="GO:0005524">
    <property type="term" value="F:ATP binding"/>
    <property type="evidence" value="ECO:0007669"/>
    <property type="project" value="UniProtKB-KW"/>
</dbReference>
<dbReference type="Proteomes" id="UP000233040">
    <property type="component" value="Unassembled WGS sequence"/>
</dbReference>
<keyword evidence="4" id="KW-0493">Microtubule</keyword>
<dbReference type="InterPro" id="IPR004344">
    <property type="entry name" value="TTL/TTLL_fam"/>
</dbReference>
<keyword evidence="7" id="KW-0460">Magnesium</keyword>
<keyword evidence="12" id="KW-1185">Reference proteome</keyword>
<evidence type="ECO:0000256" key="9">
    <source>
        <dbReference type="ARBA" id="ARBA00049274"/>
    </source>
</evidence>
<dbReference type="GO" id="GO:0015631">
    <property type="term" value="F:tubulin binding"/>
    <property type="evidence" value="ECO:0007669"/>
    <property type="project" value="TreeGrafter"/>
</dbReference>
<dbReference type="Ensembl" id="ENSCCAT00000047225.1">
    <property type="protein sequence ID" value="ENSCCAP00000029490.1"/>
    <property type="gene ID" value="ENSCCAG00000032726.1"/>
</dbReference>
<dbReference type="Pfam" id="PF03133">
    <property type="entry name" value="TTL"/>
    <property type="match status" value="1"/>
</dbReference>
<feature type="compositionally biased region" description="Polar residues" evidence="10">
    <location>
        <begin position="1269"/>
        <end position="1280"/>
    </location>
</feature>
<feature type="region of interest" description="Disordered" evidence="10">
    <location>
        <begin position="410"/>
        <end position="436"/>
    </location>
</feature>
<proteinExistence type="inferred from homology"/>
<keyword evidence="6" id="KW-0067">ATP-binding</keyword>
<comment type="similarity">
    <text evidence="2">Belongs to the tubulin--tyrosine ligase family.</text>
</comment>
<dbReference type="GO" id="GO:0060041">
    <property type="term" value="P:retina development in camera-type eye"/>
    <property type="evidence" value="ECO:0007669"/>
    <property type="project" value="Ensembl"/>
</dbReference>
<comment type="catalytic activity">
    <reaction evidence="9">
        <text>L-glutamyl-[protein] + L-glutamate + ATP = gamma-L-glutamyl-L-glutamyl-[protein] + ADP + phosphate + H(+)</text>
        <dbReference type="Rhea" id="RHEA:60144"/>
        <dbReference type="Rhea" id="RHEA-COMP:10208"/>
        <dbReference type="Rhea" id="RHEA-COMP:15517"/>
        <dbReference type="ChEBI" id="CHEBI:15378"/>
        <dbReference type="ChEBI" id="CHEBI:29973"/>
        <dbReference type="ChEBI" id="CHEBI:29985"/>
        <dbReference type="ChEBI" id="CHEBI:30616"/>
        <dbReference type="ChEBI" id="CHEBI:43474"/>
        <dbReference type="ChEBI" id="CHEBI:143622"/>
        <dbReference type="ChEBI" id="CHEBI:456216"/>
    </reaction>
    <physiologicalReaction direction="left-to-right" evidence="9">
        <dbReference type="Rhea" id="RHEA:60145"/>
    </physiologicalReaction>
</comment>
<name>A0A2K5RMW2_CEBIM</name>
<dbReference type="GO" id="GO:0005886">
    <property type="term" value="C:plasma membrane"/>
    <property type="evidence" value="ECO:0007669"/>
    <property type="project" value="Ensembl"/>
</dbReference>
<organism evidence="11 12">
    <name type="scientific">Cebus imitator</name>
    <name type="common">Panamanian white-faced capuchin</name>
    <name type="synonym">Cebus capucinus imitator</name>
    <dbReference type="NCBI Taxonomy" id="2715852"/>
    <lineage>
        <taxon>Eukaryota</taxon>
        <taxon>Metazoa</taxon>
        <taxon>Chordata</taxon>
        <taxon>Craniata</taxon>
        <taxon>Vertebrata</taxon>
        <taxon>Euteleostomi</taxon>
        <taxon>Mammalia</taxon>
        <taxon>Eutheria</taxon>
        <taxon>Euarchontoglires</taxon>
        <taxon>Primates</taxon>
        <taxon>Haplorrhini</taxon>
        <taxon>Platyrrhini</taxon>
        <taxon>Cebidae</taxon>
        <taxon>Cebinae</taxon>
        <taxon>Cebus</taxon>
    </lineage>
</organism>
<dbReference type="GO" id="GO:0005874">
    <property type="term" value="C:microtubule"/>
    <property type="evidence" value="ECO:0007669"/>
    <property type="project" value="UniProtKB-KW"/>
</dbReference>
<dbReference type="GeneID" id="108304427"/>
<feature type="compositionally biased region" description="Polar residues" evidence="10">
    <location>
        <begin position="1085"/>
        <end position="1112"/>
    </location>
</feature>
<feature type="compositionally biased region" description="Polar residues" evidence="10">
    <location>
        <begin position="897"/>
        <end position="907"/>
    </location>
</feature>
<feature type="region of interest" description="Disordered" evidence="10">
    <location>
        <begin position="1070"/>
        <end position="1113"/>
    </location>
</feature>
<dbReference type="CTD" id="23093"/>
<dbReference type="RefSeq" id="XP_037594450.1">
    <property type="nucleotide sequence ID" value="XM_037738522.1"/>
</dbReference>
<feature type="region of interest" description="Disordered" evidence="10">
    <location>
        <begin position="577"/>
        <end position="616"/>
    </location>
</feature>
<evidence type="ECO:0000256" key="2">
    <source>
        <dbReference type="ARBA" id="ARBA00006820"/>
    </source>
</evidence>
<accession>A0A2K5RMW2</accession>
<dbReference type="PANTHER" id="PTHR12241">
    <property type="entry name" value="TUBULIN POLYGLUTAMYLASE"/>
    <property type="match status" value="1"/>
</dbReference>
<evidence type="ECO:0000256" key="8">
    <source>
        <dbReference type="ARBA" id="ARBA00041448"/>
    </source>
</evidence>
<keyword evidence="3" id="KW-0436">Ligase</keyword>
<feature type="compositionally biased region" description="Polar residues" evidence="10">
    <location>
        <begin position="420"/>
        <end position="432"/>
    </location>
</feature>
<dbReference type="FunFam" id="3.30.470.20:FF:000009">
    <property type="entry name" value="tubulin polyglutamylase TTLL5 isoform X1"/>
    <property type="match status" value="1"/>
</dbReference>
<evidence type="ECO:0000256" key="5">
    <source>
        <dbReference type="ARBA" id="ARBA00022741"/>
    </source>
</evidence>
<feature type="compositionally biased region" description="Basic and acidic residues" evidence="10">
    <location>
        <begin position="836"/>
        <end position="850"/>
    </location>
</feature>
<dbReference type="STRING" id="9516.ENSCCAP00000029490"/>
<sequence length="1280" mass="142962">MPIVMARDLEETASSSEDEEVISQEDHPCIMWTGGCRRIPVLVFHAEAILTKDNNMKVIGERYHLSYKIVRTDSRLVRSILTAHGFHEVHPSSTDYNLMWTGSHLKPFLLRTLSEAQKVNHFPRSYELTRKDRLYKNIIRMQHTHGFKAFHILPQTFLLPAEYAEFCNSYSKDRGPWIVKPVASSRGRGVYLINNPNQISLEENILVSRYINNPLLIDDFKFDVRLYVLVTSYDPLVIYLYEEGLARFATVRYDQGAKNIRNQFMHLTNYSVNKKSGDYVSCDDPEVEDYGNKWSMSAMLRYLKQEGRDTTALMAHVEDLIIKTIISAELAIATACKTFVPHRSSCFELYGFDVLIDSTLKPWLLEVNLSPSLACDAPLDLKIKASMISDMFTVVGFVCQDPAQRASARPVYPTFESSRRNPFQKPQRSRPLSASDAEMKNLVGSAREKGPGKLGGSVLGLSMEEIKVLRRVKEENDRRGGFIRIFPTSETWEIYGSYLEHKTSMNYMLATRLFPDRTTADGTPELKIDGTNSKAKLHAALYERKLLSLEVRKCRRRSSRLRAMRPKYPVITQPAEMNVKTETESEEEEEVALVNEDEEQEASQEESAGSLRENPAKYTPSLTAMVENAPKENSVKAPEWNNKGEQCCKIEAQEPEPKFNLMRILQDNGNLSKVQARLAFSAYLQHVQIRLMKGSGGQTFSASWAAKEDEQMELVVRFLKRASSNLQHSLRMILPSRRLALLERRRILAHQLGDFILVYSKETEQMAEKKSKKKLEEEEEDGVNMENFQEFIRQASEAELEEVLTFYTQKNKSASVFLGTHSKSSKNNNSYSDSGAKGDHPETIVEEGKIKPPKQQQTTEIHSDKLSRFTTSAEKETKLVYTNSSSTFSGPAATLQKIPNTSGNSDLSPGPGHHSSLSQIPSAIPSIPHQPTILLNTVSDSASPSLHPGAHNIPSPAGLPRCRSGSYTIGPFSSFQSAAHIYSQKLSRPSSAKAGSCYQNKHHSGIAKTQKEGEDASLYNKRYNQSMVTAELQRLAEKQAARQYSPSSHINLLTQQVTNLNLATGIINRGSASTPPTLRPIISPSGPTWSIQSDPQAPENHSSPPGSRSLQTGGFAWEGEVENNVYSKATGVVPQHKYHPTAGSYQLHFALQQLEQQKLQSRQLLDQSRARHQAIFGSQTLPNSNLWTVNNGAGCRISSATANGQKPTTLPQKVIPPPSSCASLVPKPPPNHKQVLRRATSQRASKGSSAEGQQNGLQSSLNPAAFVPITSSTDPAHTKR</sequence>
<evidence type="ECO:0000256" key="3">
    <source>
        <dbReference type="ARBA" id="ARBA00022598"/>
    </source>
</evidence>